<organism evidence="2 3">
    <name type="scientific">Sphingomonas rubra</name>
    <dbReference type="NCBI Taxonomy" id="634430"/>
    <lineage>
        <taxon>Bacteria</taxon>
        <taxon>Pseudomonadati</taxon>
        <taxon>Pseudomonadota</taxon>
        <taxon>Alphaproteobacteria</taxon>
        <taxon>Sphingomonadales</taxon>
        <taxon>Sphingomonadaceae</taxon>
        <taxon>Sphingomonas</taxon>
    </lineage>
</organism>
<dbReference type="RefSeq" id="WP_093333816.1">
    <property type="nucleotide sequence ID" value="NZ_FOXP01000009.1"/>
</dbReference>
<dbReference type="AlphaFoldDB" id="A0A1I5TSG6"/>
<proteinExistence type="predicted"/>
<name>A0A1I5TSG6_9SPHN</name>
<gene>
    <name evidence="2" type="ORF">SAMN04488241_10910</name>
</gene>
<evidence type="ECO:0000256" key="1">
    <source>
        <dbReference type="SAM" id="MobiDB-lite"/>
    </source>
</evidence>
<evidence type="ECO:0000313" key="3">
    <source>
        <dbReference type="Proteomes" id="UP000199586"/>
    </source>
</evidence>
<dbReference type="InterPro" id="IPR036390">
    <property type="entry name" value="WH_DNA-bd_sf"/>
</dbReference>
<evidence type="ECO:0000313" key="2">
    <source>
        <dbReference type="EMBL" id="SFP85851.1"/>
    </source>
</evidence>
<dbReference type="OrthoDB" id="7206991at2"/>
<dbReference type="EMBL" id="FOXP01000009">
    <property type="protein sequence ID" value="SFP85851.1"/>
    <property type="molecule type" value="Genomic_DNA"/>
</dbReference>
<dbReference type="STRING" id="634430.SAMN04488241_10910"/>
<keyword evidence="3" id="KW-1185">Reference proteome</keyword>
<protein>
    <recommendedName>
        <fullName evidence="4">DUF3489 domain-containing protein</fullName>
    </recommendedName>
</protein>
<dbReference type="Proteomes" id="UP000199586">
    <property type="component" value="Unassembled WGS sequence"/>
</dbReference>
<feature type="region of interest" description="Disordered" evidence="1">
    <location>
        <begin position="96"/>
        <end position="115"/>
    </location>
</feature>
<evidence type="ECO:0008006" key="4">
    <source>
        <dbReference type="Google" id="ProtNLM"/>
    </source>
</evidence>
<sequence length="179" mass="18832">MIKLTDTQAILLSTASQREDGSVLPLPDTIKAGGGTSKALAALRKRGLVEERQTSDQDAVHRIDGDLRYALYLTPAGARAIGVEPSGSVATDIDGAAAQAPSSVDEPSDATAPERTSKATLVLGLLMRTDGATLSELIEATGWLPHTTRAALTGLRKKGHGIVRTKRHGETCYYIAEQA</sequence>
<dbReference type="SUPFAM" id="SSF46785">
    <property type="entry name" value="Winged helix' DNA-binding domain"/>
    <property type="match status" value="1"/>
</dbReference>
<dbReference type="Pfam" id="PF11994">
    <property type="entry name" value="DUF3489"/>
    <property type="match status" value="1"/>
</dbReference>
<dbReference type="InterPro" id="IPR021880">
    <property type="entry name" value="DUF3489"/>
</dbReference>
<accession>A0A1I5TSG6</accession>
<reference evidence="2 3" key="1">
    <citation type="submission" date="2016-10" db="EMBL/GenBank/DDBJ databases">
        <authorList>
            <person name="de Groot N.N."/>
        </authorList>
    </citation>
    <scope>NUCLEOTIDE SEQUENCE [LARGE SCALE GENOMIC DNA]</scope>
    <source>
        <strain evidence="2 3">CGMCC 1.9113</strain>
    </source>
</reference>